<dbReference type="EMBL" id="KB456263">
    <property type="protein sequence ID" value="EMF13885.1"/>
    <property type="molecule type" value="Genomic_DNA"/>
</dbReference>
<dbReference type="GeneID" id="27902430"/>
<name>M3D6V2_SPHMS</name>
<protein>
    <submittedName>
        <fullName evidence="2">Uncharacterized protein</fullName>
    </submittedName>
</protein>
<sequence>MIIKSTGTTPQMCAEEWWNDDNNNNHNHLNHKNNNNNNNHHHHAKSVIAVDSASMMEKPLPSPLDKPLPSVRTAPDRALVRMKHRMVRHHRRWAGSKQF</sequence>
<reference evidence="2 3" key="1">
    <citation type="journal article" date="2012" name="PLoS Pathog.">
        <title>Diverse lifestyles and strategies of plant pathogenesis encoded in the genomes of eighteen Dothideomycetes fungi.</title>
        <authorList>
            <person name="Ohm R.A."/>
            <person name="Feau N."/>
            <person name="Henrissat B."/>
            <person name="Schoch C.L."/>
            <person name="Horwitz B.A."/>
            <person name="Barry K.W."/>
            <person name="Condon B.J."/>
            <person name="Copeland A.C."/>
            <person name="Dhillon B."/>
            <person name="Glaser F."/>
            <person name="Hesse C.N."/>
            <person name="Kosti I."/>
            <person name="LaButti K."/>
            <person name="Lindquist E.A."/>
            <person name="Lucas S."/>
            <person name="Salamov A.A."/>
            <person name="Bradshaw R.E."/>
            <person name="Ciuffetti L."/>
            <person name="Hamelin R.C."/>
            <person name="Kema G.H.J."/>
            <person name="Lawrence C."/>
            <person name="Scott J.A."/>
            <person name="Spatafora J.W."/>
            <person name="Turgeon B.G."/>
            <person name="de Wit P.J.G.M."/>
            <person name="Zhong S."/>
            <person name="Goodwin S.B."/>
            <person name="Grigoriev I.V."/>
        </authorList>
    </citation>
    <scope>NUCLEOTIDE SEQUENCE [LARGE SCALE GENOMIC DNA]</scope>
    <source>
        <strain evidence="2 3">SO2202</strain>
    </source>
</reference>
<evidence type="ECO:0000313" key="2">
    <source>
        <dbReference type="EMBL" id="EMF13885.1"/>
    </source>
</evidence>
<dbReference type="RefSeq" id="XP_016762006.1">
    <property type="nucleotide sequence ID" value="XM_016905293.1"/>
</dbReference>
<proteinExistence type="predicted"/>
<feature type="compositionally biased region" description="Low complexity" evidence="1">
    <location>
        <begin position="20"/>
        <end position="38"/>
    </location>
</feature>
<dbReference type="AlphaFoldDB" id="M3D6V2"/>
<dbReference type="HOGENOM" id="CLU_2321833_0_0_1"/>
<evidence type="ECO:0000313" key="3">
    <source>
        <dbReference type="Proteomes" id="UP000016931"/>
    </source>
</evidence>
<feature type="region of interest" description="Disordered" evidence="1">
    <location>
        <begin position="19"/>
        <end position="43"/>
    </location>
</feature>
<dbReference type="Proteomes" id="UP000016931">
    <property type="component" value="Unassembled WGS sequence"/>
</dbReference>
<evidence type="ECO:0000256" key="1">
    <source>
        <dbReference type="SAM" id="MobiDB-lite"/>
    </source>
</evidence>
<keyword evidence="3" id="KW-1185">Reference proteome</keyword>
<accession>M3D6V2</accession>
<gene>
    <name evidence="2" type="ORF">SEPMUDRAFT_149026</name>
</gene>
<organism evidence="2 3">
    <name type="scientific">Sphaerulina musiva (strain SO2202)</name>
    <name type="common">Poplar stem canker fungus</name>
    <name type="synonym">Septoria musiva</name>
    <dbReference type="NCBI Taxonomy" id="692275"/>
    <lineage>
        <taxon>Eukaryota</taxon>
        <taxon>Fungi</taxon>
        <taxon>Dikarya</taxon>
        <taxon>Ascomycota</taxon>
        <taxon>Pezizomycotina</taxon>
        <taxon>Dothideomycetes</taxon>
        <taxon>Dothideomycetidae</taxon>
        <taxon>Mycosphaerellales</taxon>
        <taxon>Mycosphaerellaceae</taxon>
        <taxon>Sphaerulina</taxon>
    </lineage>
</organism>